<dbReference type="InterPro" id="IPR015797">
    <property type="entry name" value="NUDIX_hydrolase-like_dom_sf"/>
</dbReference>
<dbReference type="PROSITE" id="PS51462">
    <property type="entry name" value="NUDIX"/>
    <property type="match status" value="1"/>
</dbReference>
<dbReference type="GO" id="GO:0003824">
    <property type="term" value="F:catalytic activity"/>
    <property type="evidence" value="ECO:0007669"/>
    <property type="project" value="UniProtKB-ARBA"/>
</dbReference>
<protein>
    <recommendedName>
        <fullName evidence="1">Nudix hydrolase domain-containing protein</fullName>
    </recommendedName>
</protein>
<dbReference type="EMBL" id="AFZE01000017">
    <property type="protein sequence ID" value="EHL15028.1"/>
    <property type="molecule type" value="Genomic_DNA"/>
</dbReference>
<dbReference type="Pfam" id="PF00293">
    <property type="entry name" value="NUDIX"/>
    <property type="match status" value="1"/>
</dbReference>
<dbReference type="HOGENOM" id="CLU_060552_1_1_9"/>
<comment type="caution">
    <text evidence="2">The sequence shown here is derived from an EMBL/GenBank/DDBJ whole genome shotgun (WGS) entry which is preliminary data.</text>
</comment>
<accession>G9X0T3</accession>
<dbReference type="PANTHER" id="PTHR10885:SF0">
    <property type="entry name" value="ISOPENTENYL-DIPHOSPHATE DELTA-ISOMERASE"/>
    <property type="match status" value="1"/>
</dbReference>
<organism evidence="2 3">
    <name type="scientific">Peptoanaerobacter stomatis</name>
    <dbReference type="NCBI Taxonomy" id="796937"/>
    <lineage>
        <taxon>Bacteria</taxon>
        <taxon>Bacillati</taxon>
        <taxon>Bacillota</taxon>
        <taxon>Clostridia</taxon>
        <taxon>Peptostreptococcales</taxon>
        <taxon>Filifactoraceae</taxon>
        <taxon>Peptoanaerobacter</taxon>
    </lineage>
</organism>
<dbReference type="AlphaFoldDB" id="G9X0T3"/>
<evidence type="ECO:0000259" key="1">
    <source>
        <dbReference type="PROSITE" id="PS51462"/>
    </source>
</evidence>
<dbReference type="InterPro" id="IPR000086">
    <property type="entry name" value="NUDIX_hydrolase_dom"/>
</dbReference>
<dbReference type="Proteomes" id="UP000006437">
    <property type="component" value="Unassembled WGS sequence"/>
</dbReference>
<reference evidence="2 3" key="1">
    <citation type="submission" date="2011-08" db="EMBL/GenBank/DDBJ databases">
        <title>The Genome Sequence of Eubacteriaceae bacterium ACC19a.</title>
        <authorList>
            <consortium name="The Broad Institute Genome Sequencing Platform"/>
            <person name="Earl A."/>
            <person name="Ward D."/>
            <person name="Feldgarden M."/>
            <person name="Gevers D."/>
            <person name="Sizova M."/>
            <person name="Hazen A."/>
            <person name="Epstein S."/>
            <person name="Young S.K."/>
            <person name="Zeng Q."/>
            <person name="Gargeya S."/>
            <person name="Fitzgerald M."/>
            <person name="Haas B."/>
            <person name="Abouelleil A."/>
            <person name="Alvarado L."/>
            <person name="Arachchi H.M."/>
            <person name="Berlin A."/>
            <person name="Brown A."/>
            <person name="Chapman S.B."/>
            <person name="Chen Z."/>
            <person name="Dunbar C."/>
            <person name="Freedman E."/>
            <person name="Gearin G."/>
            <person name="Gellesch M."/>
            <person name="Goldberg J."/>
            <person name="Griggs A."/>
            <person name="Gujja S."/>
            <person name="Heiman D."/>
            <person name="Howarth C."/>
            <person name="Larson L."/>
            <person name="Lui A."/>
            <person name="MacDonald P.J.P."/>
            <person name="Montmayeur A."/>
            <person name="Murphy C."/>
            <person name="Neiman D."/>
            <person name="Pearson M."/>
            <person name="Priest M."/>
            <person name="Roberts A."/>
            <person name="Saif S."/>
            <person name="Shea T."/>
            <person name="Shenoy N."/>
            <person name="Sisk P."/>
            <person name="Stolte C."/>
            <person name="Sykes S."/>
            <person name="Wortman J."/>
            <person name="Nusbaum C."/>
            <person name="Birren B."/>
        </authorList>
    </citation>
    <scope>NUCLEOTIDE SEQUENCE [LARGE SCALE GENOMIC DNA]</scope>
    <source>
        <strain evidence="2 3">ACC19a</strain>
    </source>
</reference>
<evidence type="ECO:0000313" key="3">
    <source>
        <dbReference type="Proteomes" id="UP000006437"/>
    </source>
</evidence>
<dbReference type="BioCyc" id="EBAC796937-HMP:GMGH-2027-MONOMER"/>
<gene>
    <name evidence="2" type="ORF">HMPREF9629_02019</name>
</gene>
<proteinExistence type="predicted"/>
<dbReference type="RefSeq" id="WP_009526235.1">
    <property type="nucleotide sequence ID" value="NZ_JH414565.1"/>
</dbReference>
<name>G9X0T3_9FIRM</name>
<dbReference type="CDD" id="cd04693">
    <property type="entry name" value="NUDIX_Hydrolase"/>
    <property type="match status" value="1"/>
</dbReference>
<evidence type="ECO:0000313" key="2">
    <source>
        <dbReference type="EMBL" id="EHL15028.1"/>
    </source>
</evidence>
<dbReference type="Gene3D" id="3.90.79.10">
    <property type="entry name" value="Nucleoside Triphosphate Pyrophosphohydrolase"/>
    <property type="match status" value="1"/>
</dbReference>
<dbReference type="PANTHER" id="PTHR10885">
    <property type="entry name" value="ISOPENTENYL-DIPHOSPHATE DELTA-ISOMERASE"/>
    <property type="match status" value="1"/>
</dbReference>
<dbReference type="SUPFAM" id="SSF55811">
    <property type="entry name" value="Nudix"/>
    <property type="match status" value="1"/>
</dbReference>
<feature type="domain" description="Nudix hydrolase" evidence="1">
    <location>
        <begin position="28"/>
        <end position="156"/>
    </location>
</feature>
<sequence>MEYLDLYTKDRVRTGNTILRGTKVPEGFYRLVVHVCIFNSKGQMIIQQRQTCKDDWGGMWDLSAGGSAKAGDSSQNAAKREVFEEIGYDIEEDIRPALTINFKNGFNDVYIIKSDLDISSLKLQEEEVKAVKWATLSEIKSMIADGTFIPYHISFIEMLFFLLEKDGVKIKKEK</sequence>